<dbReference type="PANTHER" id="PTHR45436:SF8">
    <property type="entry name" value="HISTIDINE KINASE"/>
    <property type="match status" value="1"/>
</dbReference>
<dbReference type="GO" id="GO:0005886">
    <property type="term" value="C:plasma membrane"/>
    <property type="evidence" value="ECO:0007669"/>
    <property type="project" value="TreeGrafter"/>
</dbReference>
<keyword evidence="4" id="KW-0597">Phosphoprotein</keyword>
<dbReference type="PROSITE" id="PS50109">
    <property type="entry name" value="HIS_KIN"/>
    <property type="match status" value="1"/>
</dbReference>
<keyword evidence="7 14" id="KW-0418">Kinase</keyword>
<protein>
    <recommendedName>
        <fullName evidence="3">histidine kinase</fullName>
        <ecNumber evidence="3">2.7.13.3</ecNumber>
    </recommendedName>
</protein>
<evidence type="ECO:0000313" key="14">
    <source>
        <dbReference type="EMBL" id="GHD45816.1"/>
    </source>
</evidence>
<dbReference type="GO" id="GO:0000155">
    <property type="term" value="F:phosphorelay sensor kinase activity"/>
    <property type="evidence" value="ECO:0007669"/>
    <property type="project" value="InterPro"/>
</dbReference>
<dbReference type="InterPro" id="IPR036097">
    <property type="entry name" value="HisK_dim/P_sf"/>
</dbReference>
<dbReference type="RefSeq" id="WP_189988267.1">
    <property type="nucleotide sequence ID" value="NZ_BMZS01000003.1"/>
</dbReference>
<keyword evidence="5" id="KW-0808">Transferase</keyword>
<proteinExistence type="predicted"/>
<dbReference type="SMART" id="SM00304">
    <property type="entry name" value="HAMP"/>
    <property type="match status" value="1"/>
</dbReference>
<evidence type="ECO:0000256" key="7">
    <source>
        <dbReference type="ARBA" id="ARBA00022777"/>
    </source>
</evidence>
<evidence type="ECO:0000256" key="5">
    <source>
        <dbReference type="ARBA" id="ARBA00022679"/>
    </source>
</evidence>
<feature type="transmembrane region" description="Helical" evidence="11">
    <location>
        <begin position="20"/>
        <end position="40"/>
    </location>
</feature>
<keyword evidence="6 11" id="KW-0812">Transmembrane</keyword>
<reference evidence="14" key="1">
    <citation type="journal article" date="2014" name="Int. J. Syst. Evol. Microbiol.">
        <title>Complete genome sequence of Corynebacterium casei LMG S-19264T (=DSM 44701T), isolated from a smear-ripened cheese.</title>
        <authorList>
            <consortium name="US DOE Joint Genome Institute (JGI-PGF)"/>
            <person name="Walter F."/>
            <person name="Albersmeier A."/>
            <person name="Kalinowski J."/>
            <person name="Ruckert C."/>
        </authorList>
    </citation>
    <scope>NUCLEOTIDE SEQUENCE</scope>
    <source>
        <strain evidence="14">KCTC 42651</strain>
    </source>
</reference>
<comment type="caution">
    <text evidence="14">The sequence shown here is derived from an EMBL/GenBank/DDBJ whole genome shotgun (WGS) entry which is preliminary data.</text>
</comment>
<evidence type="ECO:0000313" key="15">
    <source>
        <dbReference type="Proteomes" id="UP000630353"/>
    </source>
</evidence>
<dbReference type="InterPro" id="IPR050428">
    <property type="entry name" value="TCS_sensor_his_kinase"/>
</dbReference>
<dbReference type="SMART" id="SM00387">
    <property type="entry name" value="HATPase_c"/>
    <property type="match status" value="1"/>
</dbReference>
<gene>
    <name evidence="14" type="ORF">GCM10017083_14310</name>
</gene>
<accession>A0A918XQC9</accession>
<dbReference type="InterPro" id="IPR003661">
    <property type="entry name" value="HisK_dim/P_dom"/>
</dbReference>
<dbReference type="EMBL" id="BMZS01000003">
    <property type="protein sequence ID" value="GHD45816.1"/>
    <property type="molecule type" value="Genomic_DNA"/>
</dbReference>
<evidence type="ECO:0000256" key="11">
    <source>
        <dbReference type="SAM" id="Phobius"/>
    </source>
</evidence>
<feature type="domain" description="Histidine kinase" evidence="12">
    <location>
        <begin position="248"/>
        <end position="459"/>
    </location>
</feature>
<dbReference type="InterPro" id="IPR003594">
    <property type="entry name" value="HATPase_dom"/>
</dbReference>
<dbReference type="SUPFAM" id="SSF47384">
    <property type="entry name" value="Homodimeric domain of signal transducing histidine kinase"/>
    <property type="match status" value="1"/>
</dbReference>
<comment type="subcellular location">
    <subcellularLocation>
        <location evidence="2">Membrane</location>
    </subcellularLocation>
</comment>
<organism evidence="14 15">
    <name type="scientific">Thalassobaculum fulvum</name>
    <dbReference type="NCBI Taxonomy" id="1633335"/>
    <lineage>
        <taxon>Bacteria</taxon>
        <taxon>Pseudomonadati</taxon>
        <taxon>Pseudomonadota</taxon>
        <taxon>Alphaproteobacteria</taxon>
        <taxon>Rhodospirillales</taxon>
        <taxon>Thalassobaculaceae</taxon>
        <taxon>Thalassobaculum</taxon>
    </lineage>
</organism>
<name>A0A918XQC9_9PROT</name>
<dbReference type="SUPFAM" id="SSF55874">
    <property type="entry name" value="ATPase domain of HSP90 chaperone/DNA topoisomerase II/histidine kinase"/>
    <property type="match status" value="1"/>
</dbReference>
<dbReference type="InterPro" id="IPR003660">
    <property type="entry name" value="HAMP_dom"/>
</dbReference>
<sequence>MAPAHVVRVRWWRSVTVRLVLASTVASTLMIGAVFGFLYWRAIGVVEQQASDTVASELRGLVEHYGSVGLLELMRTVQQRSAVPTEAEPVYLVVDGLGNRLAGNLLAWPPTVPPDGQWRKVELYRRGEANPILIGARGYELAGGVRLLVGRALDGRVKIQDAIGESLLWALAALWTMAVGGGILLSRTILRRVGEVAAINREVMVGELGRRVPVRGSGDEFDRLADSMNDMLARIEELMVGMRTVTDSVGHDIRSPLTRLRNRLERARAPGASAGERDAALDDAVADVDLTLDLLGRLLDIARAESGLQRGEMSEVDLAAVARDVVDLYEPIAEDRGLTIEASAERIVPVSGHAELLAQAVSNLVDNATKYARSRIRVEATLGSGGARVTVTDDGPGIPPEDRERATQRFVRLDPSRSGKGAGLGLSLVAAVARLHGGELVLSDAGPGLKVELALPSLVALDDETIGPGRPASLDAPVSGYQDVVAG</sequence>
<evidence type="ECO:0000256" key="6">
    <source>
        <dbReference type="ARBA" id="ARBA00022692"/>
    </source>
</evidence>
<dbReference type="Gene3D" id="3.30.565.10">
    <property type="entry name" value="Histidine kinase-like ATPase, C-terminal domain"/>
    <property type="match status" value="1"/>
</dbReference>
<dbReference type="SUPFAM" id="SSF158472">
    <property type="entry name" value="HAMP domain-like"/>
    <property type="match status" value="1"/>
</dbReference>
<dbReference type="Proteomes" id="UP000630353">
    <property type="component" value="Unassembled WGS sequence"/>
</dbReference>
<dbReference type="EC" id="2.7.13.3" evidence="3"/>
<comment type="catalytic activity">
    <reaction evidence="1">
        <text>ATP + protein L-histidine = ADP + protein N-phospho-L-histidine.</text>
        <dbReference type="EC" id="2.7.13.3"/>
    </reaction>
</comment>
<feature type="transmembrane region" description="Helical" evidence="11">
    <location>
        <begin position="166"/>
        <end position="185"/>
    </location>
</feature>
<evidence type="ECO:0000256" key="4">
    <source>
        <dbReference type="ARBA" id="ARBA00022553"/>
    </source>
</evidence>
<dbReference type="PRINTS" id="PR00344">
    <property type="entry name" value="BCTRLSENSOR"/>
</dbReference>
<dbReference type="Gene3D" id="1.10.287.130">
    <property type="match status" value="1"/>
</dbReference>
<keyword evidence="8 11" id="KW-1133">Transmembrane helix</keyword>
<dbReference type="Pfam" id="PF00672">
    <property type="entry name" value="HAMP"/>
    <property type="match status" value="1"/>
</dbReference>
<evidence type="ECO:0000256" key="1">
    <source>
        <dbReference type="ARBA" id="ARBA00000085"/>
    </source>
</evidence>
<evidence type="ECO:0000256" key="2">
    <source>
        <dbReference type="ARBA" id="ARBA00004370"/>
    </source>
</evidence>
<keyword evidence="10 11" id="KW-0472">Membrane</keyword>
<keyword evidence="15" id="KW-1185">Reference proteome</keyword>
<dbReference type="InterPro" id="IPR005467">
    <property type="entry name" value="His_kinase_dom"/>
</dbReference>
<dbReference type="CDD" id="cd00075">
    <property type="entry name" value="HATPase"/>
    <property type="match status" value="1"/>
</dbReference>
<dbReference type="CDD" id="cd06225">
    <property type="entry name" value="HAMP"/>
    <property type="match status" value="1"/>
</dbReference>
<dbReference type="InterPro" id="IPR004358">
    <property type="entry name" value="Sig_transdc_His_kin-like_C"/>
</dbReference>
<keyword evidence="9" id="KW-0902">Two-component regulatory system</keyword>
<evidence type="ECO:0000256" key="9">
    <source>
        <dbReference type="ARBA" id="ARBA00023012"/>
    </source>
</evidence>
<dbReference type="PROSITE" id="PS50885">
    <property type="entry name" value="HAMP"/>
    <property type="match status" value="1"/>
</dbReference>
<dbReference type="Pfam" id="PF02518">
    <property type="entry name" value="HATPase_c"/>
    <property type="match status" value="1"/>
</dbReference>
<dbReference type="InterPro" id="IPR036890">
    <property type="entry name" value="HATPase_C_sf"/>
</dbReference>
<dbReference type="AlphaFoldDB" id="A0A918XQC9"/>
<evidence type="ECO:0000259" key="13">
    <source>
        <dbReference type="PROSITE" id="PS50885"/>
    </source>
</evidence>
<evidence type="ECO:0000256" key="3">
    <source>
        <dbReference type="ARBA" id="ARBA00012438"/>
    </source>
</evidence>
<evidence type="ECO:0000259" key="12">
    <source>
        <dbReference type="PROSITE" id="PS50109"/>
    </source>
</evidence>
<feature type="domain" description="HAMP" evidence="13">
    <location>
        <begin position="187"/>
        <end position="240"/>
    </location>
</feature>
<reference evidence="14" key="2">
    <citation type="submission" date="2020-09" db="EMBL/GenBank/DDBJ databases">
        <authorList>
            <person name="Sun Q."/>
            <person name="Kim S."/>
        </authorList>
    </citation>
    <scope>NUCLEOTIDE SEQUENCE</scope>
    <source>
        <strain evidence="14">KCTC 42651</strain>
    </source>
</reference>
<dbReference type="PANTHER" id="PTHR45436">
    <property type="entry name" value="SENSOR HISTIDINE KINASE YKOH"/>
    <property type="match status" value="1"/>
</dbReference>
<dbReference type="SMART" id="SM00388">
    <property type="entry name" value="HisKA"/>
    <property type="match status" value="1"/>
</dbReference>
<evidence type="ECO:0000256" key="8">
    <source>
        <dbReference type="ARBA" id="ARBA00022989"/>
    </source>
</evidence>
<evidence type="ECO:0000256" key="10">
    <source>
        <dbReference type="ARBA" id="ARBA00023136"/>
    </source>
</evidence>